<evidence type="ECO:0000256" key="1">
    <source>
        <dbReference type="SAM" id="SignalP"/>
    </source>
</evidence>
<comment type="caution">
    <text evidence="2">The sequence shown here is derived from an EMBL/GenBank/DDBJ whole genome shotgun (WGS) entry which is preliminary data.</text>
</comment>
<name>A0ABR9GFH8_9GAMM</name>
<evidence type="ECO:0000313" key="3">
    <source>
        <dbReference type="Proteomes" id="UP000651010"/>
    </source>
</evidence>
<gene>
    <name evidence="2" type="ORF">IGX34_20530</name>
</gene>
<dbReference type="RefSeq" id="WP_192557618.1">
    <property type="nucleotide sequence ID" value="NZ_JACZZA010000016.1"/>
</dbReference>
<protein>
    <recommendedName>
        <fullName evidence="4">Secreted protein</fullName>
    </recommendedName>
</protein>
<accession>A0ABR9GFH8</accession>
<organism evidence="2 3">
    <name type="scientific">Dyella acidiphila</name>
    <dbReference type="NCBI Taxonomy" id="2775866"/>
    <lineage>
        <taxon>Bacteria</taxon>
        <taxon>Pseudomonadati</taxon>
        <taxon>Pseudomonadota</taxon>
        <taxon>Gammaproteobacteria</taxon>
        <taxon>Lysobacterales</taxon>
        <taxon>Rhodanobacteraceae</taxon>
        <taxon>Dyella</taxon>
    </lineage>
</organism>
<dbReference type="EMBL" id="JACZZA010000016">
    <property type="protein sequence ID" value="MBE1162778.1"/>
    <property type="molecule type" value="Genomic_DNA"/>
</dbReference>
<feature type="chain" id="PRO_5045047139" description="Secreted protein" evidence="1">
    <location>
        <begin position="30"/>
        <end position="235"/>
    </location>
</feature>
<feature type="signal peptide" evidence="1">
    <location>
        <begin position="1"/>
        <end position="29"/>
    </location>
</feature>
<keyword evidence="1" id="KW-0732">Signal</keyword>
<sequence length="235" mass="24961">MKRTCHSLASVLFPLFAVLALCLAGPAFAGQGVACVKGPPEPKSPIIPKIRAIQTAKCAYGFDEMVSRITALATDKQSVDSVETVKEALGLPDITTGYDHSRIAAYALDMSGKGGWAVKLGVSEAFYPLDKGPARFVPGPHPRRLYKVTDAALEIDLRVFAFRPASAAGGQCVPISPLEDALKQAGWTKVRPRPSLGGGSTTATFQYGNKFVAINAECSKKVPQAIYLRQDPGKA</sequence>
<evidence type="ECO:0000313" key="2">
    <source>
        <dbReference type="EMBL" id="MBE1162778.1"/>
    </source>
</evidence>
<keyword evidence="3" id="KW-1185">Reference proteome</keyword>
<proteinExistence type="predicted"/>
<evidence type="ECO:0008006" key="4">
    <source>
        <dbReference type="Google" id="ProtNLM"/>
    </source>
</evidence>
<dbReference type="Proteomes" id="UP000651010">
    <property type="component" value="Unassembled WGS sequence"/>
</dbReference>
<reference evidence="2 3" key="1">
    <citation type="submission" date="2020-09" db="EMBL/GenBank/DDBJ databases">
        <title>Dyella sp. 7MK23 isolated from forest soil.</title>
        <authorList>
            <person name="Fu J."/>
        </authorList>
    </citation>
    <scope>NUCLEOTIDE SEQUENCE [LARGE SCALE GENOMIC DNA]</scope>
    <source>
        <strain evidence="2 3">7MK23</strain>
    </source>
</reference>